<dbReference type="GO" id="GO:0016787">
    <property type="term" value="F:hydrolase activity"/>
    <property type="evidence" value="ECO:0007669"/>
    <property type="project" value="UniProtKB-KW"/>
</dbReference>
<protein>
    <submittedName>
        <fullName evidence="3">Alpha/Beta hydrolase protein</fullName>
    </submittedName>
</protein>
<gene>
    <name evidence="3" type="ORF">JVT61DRAFT_5714</name>
</gene>
<dbReference type="PANTHER" id="PTHR48081:SF26">
    <property type="entry name" value="ALPHA_BETA HYDROLASE FOLD-3 DOMAIN-CONTAINING PROTEIN"/>
    <property type="match status" value="1"/>
</dbReference>
<dbReference type="Gene3D" id="3.40.50.1820">
    <property type="entry name" value="alpha/beta hydrolase"/>
    <property type="match status" value="1"/>
</dbReference>
<reference evidence="3" key="1">
    <citation type="submission" date="2021-03" db="EMBL/GenBank/DDBJ databases">
        <title>Evolutionary innovations through gain and loss of genes in the ectomycorrhizal Boletales.</title>
        <authorList>
            <person name="Wu G."/>
            <person name="Miyauchi S."/>
            <person name="Morin E."/>
            <person name="Yang Z.-L."/>
            <person name="Xu J."/>
            <person name="Martin F.M."/>
        </authorList>
    </citation>
    <scope>NUCLEOTIDE SEQUENCE</scope>
    <source>
        <strain evidence="3">BR01</strain>
    </source>
</reference>
<dbReference type="InterPro" id="IPR050300">
    <property type="entry name" value="GDXG_lipolytic_enzyme"/>
</dbReference>
<dbReference type="InterPro" id="IPR029058">
    <property type="entry name" value="AB_hydrolase_fold"/>
</dbReference>
<dbReference type="Proteomes" id="UP000683000">
    <property type="component" value="Unassembled WGS sequence"/>
</dbReference>
<name>A0A8I2Z2R3_9AGAM</name>
<dbReference type="Pfam" id="PF07859">
    <property type="entry name" value="Abhydrolase_3"/>
    <property type="match status" value="1"/>
</dbReference>
<evidence type="ECO:0000313" key="3">
    <source>
        <dbReference type="EMBL" id="KAG6381307.1"/>
    </source>
</evidence>
<dbReference type="OrthoDB" id="2152029at2759"/>
<keyword evidence="4" id="KW-1185">Reference proteome</keyword>
<evidence type="ECO:0000259" key="2">
    <source>
        <dbReference type="Pfam" id="PF07859"/>
    </source>
</evidence>
<evidence type="ECO:0000313" key="4">
    <source>
        <dbReference type="Proteomes" id="UP000683000"/>
    </source>
</evidence>
<dbReference type="AlphaFoldDB" id="A0A8I2Z2R3"/>
<dbReference type="SUPFAM" id="SSF53474">
    <property type="entry name" value="alpha/beta-Hydrolases"/>
    <property type="match status" value="1"/>
</dbReference>
<feature type="domain" description="Alpha/beta hydrolase fold-3" evidence="2">
    <location>
        <begin position="141"/>
        <end position="382"/>
    </location>
</feature>
<comment type="caution">
    <text evidence="3">The sequence shown here is derived from an EMBL/GenBank/DDBJ whole genome shotgun (WGS) entry which is preliminary data.</text>
</comment>
<dbReference type="EMBL" id="JAGFBS010000002">
    <property type="protein sequence ID" value="KAG6381307.1"/>
    <property type="molecule type" value="Genomic_DNA"/>
</dbReference>
<sequence>MVYELREQPWFGLYLTYQVVSTTLFRLPYWYLSAYPLSWRPRPSWSVTRTVLVRLFSHLFRVTQKTGPLVRFPTHHAIAASPGVKGVWVNPVPHLITGAILVLAHTANITCARIPGYWIDRDTTLSAGAPPQPGDKVLYRLHGGSYIQLSAHPVDPTANIARGILVHSPRITRTFAIEYRLSSAQPCDKANSFPAALLDALAGYVYLVEEVGFRPEDVIVQGDSAGGNLALAMMRYLRDYANYHPDLKLPRMPGGLLLLSPWADLGASHEGPLSSLSSPFSVDYTGTAGRDRKRTANYGKTAFLGPFGLGFAEKNAWVSPASLHACVDARFDGFPRTLVCAGGAEPLLDSIRTLWWKMARDMGEGEGKGRVAYHEAKDALHDHILFTWHEPEAGETLTRIASWIDNES</sequence>
<dbReference type="InterPro" id="IPR013094">
    <property type="entry name" value="AB_hydrolase_3"/>
</dbReference>
<keyword evidence="1 3" id="KW-0378">Hydrolase</keyword>
<accession>A0A8I2Z2R3</accession>
<organism evidence="3 4">
    <name type="scientific">Boletus reticuloceps</name>
    <dbReference type="NCBI Taxonomy" id="495285"/>
    <lineage>
        <taxon>Eukaryota</taxon>
        <taxon>Fungi</taxon>
        <taxon>Dikarya</taxon>
        <taxon>Basidiomycota</taxon>
        <taxon>Agaricomycotina</taxon>
        <taxon>Agaricomycetes</taxon>
        <taxon>Agaricomycetidae</taxon>
        <taxon>Boletales</taxon>
        <taxon>Boletineae</taxon>
        <taxon>Boletaceae</taxon>
        <taxon>Boletoideae</taxon>
        <taxon>Boletus</taxon>
    </lineage>
</organism>
<dbReference type="PANTHER" id="PTHR48081">
    <property type="entry name" value="AB HYDROLASE SUPERFAMILY PROTEIN C4A8.06C"/>
    <property type="match status" value="1"/>
</dbReference>
<evidence type="ECO:0000256" key="1">
    <source>
        <dbReference type="ARBA" id="ARBA00022801"/>
    </source>
</evidence>
<proteinExistence type="predicted"/>